<keyword evidence="4" id="KW-1185">Reference proteome</keyword>
<dbReference type="OrthoDB" id="3928670at2759"/>
<dbReference type="EMBL" id="MU004183">
    <property type="protein sequence ID" value="KAF2500079.1"/>
    <property type="molecule type" value="Genomic_DNA"/>
</dbReference>
<reference evidence="3" key="1">
    <citation type="journal article" date="2020" name="Stud. Mycol.">
        <title>101 Dothideomycetes genomes: a test case for predicting lifestyles and emergence of pathogens.</title>
        <authorList>
            <person name="Haridas S."/>
            <person name="Albert R."/>
            <person name="Binder M."/>
            <person name="Bloem J."/>
            <person name="Labutti K."/>
            <person name="Salamov A."/>
            <person name="Andreopoulos B."/>
            <person name="Baker S."/>
            <person name="Barry K."/>
            <person name="Bills G."/>
            <person name="Bluhm B."/>
            <person name="Cannon C."/>
            <person name="Castanera R."/>
            <person name="Culley D."/>
            <person name="Daum C."/>
            <person name="Ezra D."/>
            <person name="Gonzalez J."/>
            <person name="Henrissat B."/>
            <person name="Kuo A."/>
            <person name="Liang C."/>
            <person name="Lipzen A."/>
            <person name="Lutzoni F."/>
            <person name="Magnuson J."/>
            <person name="Mondo S."/>
            <person name="Nolan M."/>
            <person name="Ohm R."/>
            <person name="Pangilinan J."/>
            <person name="Park H.-J."/>
            <person name="Ramirez L."/>
            <person name="Alfaro M."/>
            <person name="Sun H."/>
            <person name="Tritt A."/>
            <person name="Yoshinaga Y."/>
            <person name="Zwiers L.-H."/>
            <person name="Turgeon B."/>
            <person name="Goodwin S."/>
            <person name="Spatafora J."/>
            <person name="Crous P."/>
            <person name="Grigoriev I."/>
        </authorList>
    </citation>
    <scope>NUCLEOTIDE SEQUENCE</scope>
    <source>
        <strain evidence="3">CBS 269.34</strain>
    </source>
</reference>
<feature type="region of interest" description="Disordered" evidence="1">
    <location>
        <begin position="342"/>
        <end position="378"/>
    </location>
</feature>
<feature type="compositionally biased region" description="Low complexity" evidence="1">
    <location>
        <begin position="48"/>
        <end position="64"/>
    </location>
</feature>
<feature type="region of interest" description="Disordered" evidence="1">
    <location>
        <begin position="295"/>
        <end position="317"/>
    </location>
</feature>
<gene>
    <name evidence="3" type="ORF">BU16DRAFT_613884</name>
</gene>
<keyword evidence="2" id="KW-1133">Transmembrane helix</keyword>
<keyword evidence="2" id="KW-0472">Membrane</keyword>
<feature type="region of interest" description="Disordered" evidence="1">
    <location>
        <begin position="1"/>
        <end position="64"/>
    </location>
</feature>
<dbReference type="AlphaFoldDB" id="A0A6A6R688"/>
<dbReference type="Proteomes" id="UP000799750">
    <property type="component" value="Unassembled WGS sequence"/>
</dbReference>
<keyword evidence="2" id="KW-0812">Transmembrane</keyword>
<proteinExistence type="predicted"/>
<organism evidence="3 4">
    <name type="scientific">Lophium mytilinum</name>
    <dbReference type="NCBI Taxonomy" id="390894"/>
    <lineage>
        <taxon>Eukaryota</taxon>
        <taxon>Fungi</taxon>
        <taxon>Dikarya</taxon>
        <taxon>Ascomycota</taxon>
        <taxon>Pezizomycotina</taxon>
        <taxon>Dothideomycetes</taxon>
        <taxon>Pleosporomycetidae</taxon>
        <taxon>Mytilinidiales</taxon>
        <taxon>Mytilinidiaceae</taxon>
        <taxon>Lophium</taxon>
    </lineage>
</organism>
<name>A0A6A6R688_9PEZI</name>
<evidence type="ECO:0000256" key="2">
    <source>
        <dbReference type="SAM" id="Phobius"/>
    </source>
</evidence>
<evidence type="ECO:0000256" key="1">
    <source>
        <dbReference type="SAM" id="MobiDB-lite"/>
    </source>
</evidence>
<accession>A0A6A6R688</accession>
<protein>
    <submittedName>
        <fullName evidence="3">Uncharacterized protein</fullName>
    </submittedName>
</protein>
<feature type="compositionally biased region" description="Polar residues" evidence="1">
    <location>
        <begin position="28"/>
        <end position="47"/>
    </location>
</feature>
<feature type="transmembrane region" description="Helical" evidence="2">
    <location>
        <begin position="266"/>
        <end position="288"/>
    </location>
</feature>
<feature type="region of interest" description="Disordered" evidence="1">
    <location>
        <begin position="428"/>
        <end position="465"/>
    </location>
</feature>
<sequence length="465" mass="48642">MKMAERGAPVHRFPRQNALNGTTTTTTIEQSSSDRSLTATPADSSQNTVSLTGSTSSSSAESTSTASVPSLSLVAVTTATAYTSSSHSPIPPYTGSGNVLKGYCATPDYTLIDGGPTAYWAPVLGCVGDKTDCCAFSAAAMTAAPTVQQTMQARQAGGASVGFPIPRSGGAELDTCPDDYTSVGNGCCPSQYSPWNAAFDGQTPCYSEISRAALMTPPPMPDTYVLKATGSGGTSKPTSAIVNIVYAMQYQVKIPKKGGLALPSKIGIGAGAGVGALAVGVLMFFILWKRRDRKRDRAAPQPLTNSRPGTDPAMVHHTAPSQVNSTTAPMWQQNAPGLVEGRFGEQFSENGPGPAGSKKYSADWTPGSASPPPNEYSRKSMQVSQRNYFSTPMTGSVSAGHSVSGQQQYPFPAAVSPVEAPRELYGGAAVHRQELDGGPQTRRQEWGGVPEDRPWPAPGARTRYE</sequence>
<feature type="compositionally biased region" description="Basic and acidic residues" evidence="1">
    <location>
        <begin position="442"/>
        <end position="454"/>
    </location>
</feature>
<evidence type="ECO:0000313" key="4">
    <source>
        <dbReference type="Proteomes" id="UP000799750"/>
    </source>
</evidence>
<evidence type="ECO:0000313" key="3">
    <source>
        <dbReference type="EMBL" id="KAF2500079.1"/>
    </source>
</evidence>